<evidence type="ECO:0000256" key="9">
    <source>
        <dbReference type="RuleBase" id="RU003862"/>
    </source>
</evidence>
<dbReference type="Pfam" id="PF02219">
    <property type="entry name" value="MTHFR"/>
    <property type="match status" value="1"/>
</dbReference>
<dbReference type="InterPro" id="IPR003171">
    <property type="entry name" value="Mehydrof_redctse-like"/>
</dbReference>
<dbReference type="InterPro" id="IPR029041">
    <property type="entry name" value="FAD-linked_oxidoreductase-like"/>
</dbReference>
<dbReference type="GO" id="GO:0035999">
    <property type="term" value="P:tetrahydrofolate interconversion"/>
    <property type="evidence" value="ECO:0007669"/>
    <property type="project" value="UniProtKB-UniPathway"/>
</dbReference>
<keyword evidence="6 9" id="KW-0560">Oxidoreductase</keyword>
<proteinExistence type="inferred from homology"/>
<accession>A0A5K7YMZ9</accession>
<keyword evidence="11" id="KW-1185">Reference proteome</keyword>
<evidence type="ECO:0000256" key="2">
    <source>
        <dbReference type="ARBA" id="ARBA00004777"/>
    </source>
</evidence>
<dbReference type="RefSeq" id="WP_155318154.1">
    <property type="nucleotide sequence ID" value="NZ_AP021874.1"/>
</dbReference>
<dbReference type="GO" id="GO:0009086">
    <property type="term" value="P:methionine biosynthetic process"/>
    <property type="evidence" value="ECO:0007669"/>
    <property type="project" value="TreeGrafter"/>
</dbReference>
<dbReference type="OrthoDB" id="5428919at2"/>
<evidence type="ECO:0000256" key="8">
    <source>
        <dbReference type="ARBA" id="ARBA00048628"/>
    </source>
</evidence>
<dbReference type="SUPFAM" id="SSF51730">
    <property type="entry name" value="FAD-linked oxidoreductase"/>
    <property type="match status" value="1"/>
</dbReference>
<keyword evidence="5 9" id="KW-0274">FAD</keyword>
<evidence type="ECO:0000256" key="3">
    <source>
        <dbReference type="ARBA" id="ARBA00006743"/>
    </source>
</evidence>
<evidence type="ECO:0000313" key="11">
    <source>
        <dbReference type="Proteomes" id="UP000427906"/>
    </source>
</evidence>
<comment type="pathway">
    <text evidence="2 9">One-carbon metabolism; tetrahydrofolate interconversion.</text>
</comment>
<dbReference type="PANTHER" id="PTHR45754">
    <property type="entry name" value="METHYLENETETRAHYDROFOLATE REDUCTASE"/>
    <property type="match status" value="1"/>
</dbReference>
<comment type="pathway">
    <text evidence="7">Amino-acid biosynthesis; L-methionine biosynthesis via de novo pathway.</text>
</comment>
<organism evidence="10 11">
    <name type="scientific">Desulfosarcina alkanivorans</name>
    <dbReference type="NCBI Taxonomy" id="571177"/>
    <lineage>
        <taxon>Bacteria</taxon>
        <taxon>Pseudomonadati</taxon>
        <taxon>Thermodesulfobacteriota</taxon>
        <taxon>Desulfobacteria</taxon>
        <taxon>Desulfobacterales</taxon>
        <taxon>Desulfosarcinaceae</taxon>
        <taxon>Desulfosarcina</taxon>
    </lineage>
</organism>
<name>A0A5K7YMZ9_9BACT</name>
<evidence type="ECO:0000313" key="10">
    <source>
        <dbReference type="EMBL" id="BBO70188.1"/>
    </source>
</evidence>
<dbReference type="UniPathway" id="UPA00193"/>
<evidence type="ECO:0000256" key="5">
    <source>
        <dbReference type="ARBA" id="ARBA00022827"/>
    </source>
</evidence>
<dbReference type="EMBL" id="AP021874">
    <property type="protein sequence ID" value="BBO70188.1"/>
    <property type="molecule type" value="Genomic_DNA"/>
</dbReference>
<comment type="cofactor">
    <cofactor evidence="1 9">
        <name>FAD</name>
        <dbReference type="ChEBI" id="CHEBI:57692"/>
    </cofactor>
</comment>
<dbReference type="GO" id="GO:0106312">
    <property type="term" value="F:methylenetetrahydrofolate reductase (NADH) activity"/>
    <property type="evidence" value="ECO:0007669"/>
    <property type="project" value="UniProtKB-EC"/>
</dbReference>
<dbReference type="GO" id="GO:0005829">
    <property type="term" value="C:cytosol"/>
    <property type="evidence" value="ECO:0007669"/>
    <property type="project" value="TreeGrafter"/>
</dbReference>
<evidence type="ECO:0000256" key="7">
    <source>
        <dbReference type="ARBA" id="ARBA00034478"/>
    </source>
</evidence>
<comment type="similarity">
    <text evidence="3 9">Belongs to the methylenetetrahydrofolate reductase family.</text>
</comment>
<dbReference type="PANTHER" id="PTHR45754:SF3">
    <property type="entry name" value="METHYLENETETRAHYDROFOLATE REDUCTASE (NADPH)"/>
    <property type="match status" value="1"/>
</dbReference>
<dbReference type="KEGG" id="dalk:DSCA_41180"/>
<dbReference type="Gene3D" id="3.20.20.220">
    <property type="match status" value="1"/>
</dbReference>
<dbReference type="AlphaFoldDB" id="A0A5K7YMZ9"/>
<keyword evidence="4 9" id="KW-0285">Flavoprotein</keyword>
<gene>
    <name evidence="10" type="primary">metF</name>
    <name evidence="10" type="ORF">DSCA_41180</name>
</gene>
<protein>
    <recommendedName>
        <fullName evidence="9">Methylenetetrahydrofolate reductase</fullName>
    </recommendedName>
</protein>
<evidence type="ECO:0000256" key="6">
    <source>
        <dbReference type="ARBA" id="ARBA00023002"/>
    </source>
</evidence>
<dbReference type="Proteomes" id="UP000427906">
    <property type="component" value="Chromosome"/>
</dbReference>
<evidence type="ECO:0000256" key="4">
    <source>
        <dbReference type="ARBA" id="ARBA00022630"/>
    </source>
</evidence>
<sequence>MHLKNKFDVGKFTIIAEMQPPKGVDISAMVNSATRVKKAVDAFLVPEMGNAVMRMSALGGAMILQGKGLETILQVNCRDRNRIALQADLLAAYGAGIINMMGVSGEDPALGDHHQAKAVHDIDLMTLFKAVATLQTGRDMAGNELSGAPAFLVGASVNARATGDELEKELDLMAEKADAGVDFFIAPPVFDINAIAPFMEKADLKKNRVVPTVMLLKSVGMARYLARHLNMTISNDLIKRIMRAPDKPLESLSIATEIISAAKEAGFAGVMISAMGWEDKLQKLLDMV</sequence>
<reference evidence="10 11" key="1">
    <citation type="submission" date="2019-11" db="EMBL/GenBank/DDBJ databases">
        <title>Comparative genomics of hydrocarbon-degrading Desulfosarcina strains.</title>
        <authorList>
            <person name="Watanabe M."/>
            <person name="Kojima H."/>
            <person name="Fukui M."/>
        </authorList>
    </citation>
    <scope>NUCLEOTIDE SEQUENCE [LARGE SCALE GENOMIC DNA]</scope>
    <source>
        <strain evidence="10 11">PL12</strain>
    </source>
</reference>
<dbReference type="GO" id="GO:0071949">
    <property type="term" value="F:FAD binding"/>
    <property type="evidence" value="ECO:0007669"/>
    <property type="project" value="TreeGrafter"/>
</dbReference>
<comment type="catalytic activity">
    <reaction evidence="8">
        <text>(6S)-5-methyl-5,6,7,8-tetrahydrofolate + NAD(+) = (6R)-5,10-methylene-5,6,7,8-tetrahydrofolate + NADH + H(+)</text>
        <dbReference type="Rhea" id="RHEA:19821"/>
        <dbReference type="ChEBI" id="CHEBI:15378"/>
        <dbReference type="ChEBI" id="CHEBI:15636"/>
        <dbReference type="ChEBI" id="CHEBI:18608"/>
        <dbReference type="ChEBI" id="CHEBI:57540"/>
        <dbReference type="ChEBI" id="CHEBI:57945"/>
        <dbReference type="EC" id="1.5.1.54"/>
    </reaction>
    <physiologicalReaction direction="right-to-left" evidence="8">
        <dbReference type="Rhea" id="RHEA:19823"/>
    </physiologicalReaction>
</comment>
<evidence type="ECO:0000256" key="1">
    <source>
        <dbReference type="ARBA" id="ARBA00001974"/>
    </source>
</evidence>